<dbReference type="Proteomes" id="UP000597762">
    <property type="component" value="Unassembled WGS sequence"/>
</dbReference>
<feature type="transmembrane region" description="Helical" evidence="1">
    <location>
        <begin position="161"/>
        <end position="184"/>
    </location>
</feature>
<feature type="transmembrane region" description="Helical" evidence="1">
    <location>
        <begin position="136"/>
        <end position="154"/>
    </location>
</feature>
<comment type="caution">
    <text evidence="2">The sequence shown here is derived from an EMBL/GenBank/DDBJ whole genome shotgun (WGS) entry which is preliminary data.</text>
</comment>
<keyword evidence="1" id="KW-0472">Membrane</keyword>
<keyword evidence="3" id="KW-1185">Reference proteome</keyword>
<organism evidence="2 3">
    <name type="scientific">Acanthosepion pharaonis</name>
    <name type="common">Pharaoh cuttlefish</name>
    <name type="synonym">Sepia pharaonis</name>
    <dbReference type="NCBI Taxonomy" id="158019"/>
    <lineage>
        <taxon>Eukaryota</taxon>
        <taxon>Metazoa</taxon>
        <taxon>Spiralia</taxon>
        <taxon>Lophotrochozoa</taxon>
        <taxon>Mollusca</taxon>
        <taxon>Cephalopoda</taxon>
        <taxon>Coleoidea</taxon>
        <taxon>Decapodiformes</taxon>
        <taxon>Sepiida</taxon>
        <taxon>Sepiina</taxon>
        <taxon>Sepiidae</taxon>
        <taxon>Acanthosepion</taxon>
    </lineage>
</organism>
<sequence length="235" mass="27140">MIARHISDSFDRIFWPETDLTLFLFGNVTLCLCCSVSAVTHDTLNREKYCHFTITSSFFSISHLSHPISLSISVTNYFSLFFSLNFYTSLFFRSLVRKGKMLFLFTSVLISRYLSFHYFLFLSIQLLNTFSGFSNIPTLSHLLVLSLPLFISSFPFSNSLYFILSFHLSLNLSLLLARILFFLLNPNATASVEIRTHLPRVNFEAYTFLPLSHSLPIYLAHSVHIYLSIYLSIYL</sequence>
<proteinExistence type="predicted"/>
<feature type="transmembrane region" description="Helical" evidence="1">
    <location>
        <begin position="215"/>
        <end position="234"/>
    </location>
</feature>
<evidence type="ECO:0000313" key="2">
    <source>
        <dbReference type="EMBL" id="CAE1282168.1"/>
    </source>
</evidence>
<feature type="transmembrane region" description="Helical" evidence="1">
    <location>
        <begin position="20"/>
        <end position="39"/>
    </location>
</feature>
<feature type="transmembrane region" description="Helical" evidence="1">
    <location>
        <begin position="68"/>
        <end position="90"/>
    </location>
</feature>
<reference evidence="2" key="1">
    <citation type="submission" date="2021-01" db="EMBL/GenBank/DDBJ databases">
        <authorList>
            <person name="Li R."/>
            <person name="Bekaert M."/>
        </authorList>
    </citation>
    <scope>NUCLEOTIDE SEQUENCE</scope>
    <source>
        <strain evidence="2">Farmed</strain>
    </source>
</reference>
<keyword evidence="1" id="KW-1133">Transmembrane helix</keyword>
<evidence type="ECO:0000256" key="1">
    <source>
        <dbReference type="SAM" id="Phobius"/>
    </source>
</evidence>
<evidence type="ECO:0000313" key="3">
    <source>
        <dbReference type="Proteomes" id="UP000597762"/>
    </source>
</evidence>
<protein>
    <submittedName>
        <fullName evidence="2">Uncharacterized protein</fullName>
    </submittedName>
</protein>
<accession>A0A812CTR3</accession>
<keyword evidence="1" id="KW-0812">Transmembrane</keyword>
<dbReference type="AlphaFoldDB" id="A0A812CTR3"/>
<gene>
    <name evidence="2" type="ORF">SPHA_43271</name>
</gene>
<feature type="transmembrane region" description="Helical" evidence="1">
    <location>
        <begin position="102"/>
        <end position="124"/>
    </location>
</feature>
<dbReference type="EMBL" id="CAHIKZ030002165">
    <property type="protein sequence ID" value="CAE1282168.1"/>
    <property type="molecule type" value="Genomic_DNA"/>
</dbReference>
<name>A0A812CTR3_ACAPH</name>